<dbReference type="Gene3D" id="1.20.140.10">
    <property type="entry name" value="Butyryl-CoA Dehydrogenase, subunit A, domain 3"/>
    <property type="match status" value="1"/>
</dbReference>
<evidence type="ECO:0000313" key="1">
    <source>
        <dbReference type="EMBL" id="MBJ7596552.1"/>
    </source>
</evidence>
<comment type="caution">
    <text evidence="1">The sequence shown here is derived from an EMBL/GenBank/DDBJ whole genome shotgun (WGS) entry which is preliminary data.</text>
</comment>
<keyword evidence="2" id="KW-1185">Reference proteome</keyword>
<organism evidence="1 2">
    <name type="scientific">Candidatus Nephthysia bennettiae</name>
    <dbReference type="NCBI Taxonomy" id="3127016"/>
    <lineage>
        <taxon>Bacteria</taxon>
        <taxon>Bacillati</taxon>
        <taxon>Candidatus Dormiibacterota</taxon>
        <taxon>Candidatus Dormibacteria</taxon>
        <taxon>Candidatus Dormibacterales</taxon>
        <taxon>Candidatus Dormibacteraceae</taxon>
        <taxon>Candidatus Nephthysia</taxon>
    </lineage>
</organism>
<evidence type="ECO:0000313" key="2">
    <source>
        <dbReference type="Proteomes" id="UP000612893"/>
    </source>
</evidence>
<dbReference type="InterPro" id="IPR036250">
    <property type="entry name" value="AcylCo_DH-like_C"/>
</dbReference>
<gene>
    <name evidence="1" type="ORF">JF922_00475</name>
</gene>
<dbReference type="EMBL" id="JAEKNR010000006">
    <property type="protein sequence ID" value="MBJ7596552.1"/>
    <property type="molecule type" value="Genomic_DNA"/>
</dbReference>
<protein>
    <recommendedName>
        <fullName evidence="3">Acyl-CoA dehydrogenase/oxidase C-terminal domain-containing protein</fullName>
    </recommendedName>
</protein>
<dbReference type="SUPFAM" id="SSF47203">
    <property type="entry name" value="Acyl-CoA dehydrogenase C-terminal domain-like"/>
    <property type="match status" value="1"/>
</dbReference>
<evidence type="ECO:0008006" key="3">
    <source>
        <dbReference type="Google" id="ProtNLM"/>
    </source>
</evidence>
<accession>A0A934K3B7</accession>
<dbReference type="InterPro" id="IPR052904">
    <property type="entry name" value="Acyl-CoA_dehydrogenase-like"/>
</dbReference>
<dbReference type="Proteomes" id="UP000612893">
    <property type="component" value="Unassembled WGS sequence"/>
</dbReference>
<reference evidence="1" key="1">
    <citation type="submission" date="2020-10" db="EMBL/GenBank/DDBJ databases">
        <title>Ca. Dormibacterota MAGs.</title>
        <authorList>
            <person name="Montgomery K."/>
        </authorList>
    </citation>
    <scope>NUCLEOTIDE SEQUENCE [LARGE SCALE GENOMIC DNA]</scope>
    <source>
        <strain evidence="1">SC8812_S17_10</strain>
    </source>
</reference>
<proteinExistence type="predicted"/>
<dbReference type="PANTHER" id="PTHR42707:SF2">
    <property type="entry name" value="ACD11 DEHYDROGENASE"/>
    <property type="match status" value="1"/>
</dbReference>
<dbReference type="GO" id="GO:0003995">
    <property type="term" value="F:acyl-CoA dehydrogenase activity"/>
    <property type="evidence" value="ECO:0007669"/>
    <property type="project" value="TreeGrafter"/>
</dbReference>
<name>A0A934K3B7_9BACT</name>
<sequence length="135" mass="14762">MEDTGIARLLRDAQVLTIWEGTTNVLSLDVLRTVARPGVAAAFGAELERLGSPGLRALERRLQRLSAQDADARQRHARELAFEAAEAWIAGLLREAAGRGSRQAAVWELWEGRRSAAEADRPHAEHFELVVDGAA</sequence>
<dbReference type="AlphaFoldDB" id="A0A934K3B7"/>
<dbReference type="PANTHER" id="PTHR42707">
    <property type="entry name" value="ACYL-COA DEHYDROGENASE"/>
    <property type="match status" value="1"/>
</dbReference>